<dbReference type="RefSeq" id="WP_143042863.1">
    <property type="nucleotide sequence ID" value="NZ_FNXG01000010.1"/>
</dbReference>
<dbReference type="InterPro" id="IPR047640">
    <property type="entry name" value="RpiR-like"/>
</dbReference>
<evidence type="ECO:0000259" key="1">
    <source>
        <dbReference type="PROSITE" id="PS51071"/>
    </source>
</evidence>
<dbReference type="Gene3D" id="1.10.10.10">
    <property type="entry name" value="Winged helix-like DNA-binding domain superfamily/Winged helix DNA-binding domain"/>
    <property type="match status" value="1"/>
</dbReference>
<dbReference type="PANTHER" id="PTHR30514">
    <property type="entry name" value="GLUCOKINASE"/>
    <property type="match status" value="1"/>
</dbReference>
<dbReference type="SUPFAM" id="SSF46689">
    <property type="entry name" value="Homeodomain-like"/>
    <property type="match status" value="1"/>
</dbReference>
<evidence type="ECO:0000313" key="4">
    <source>
        <dbReference type="Proteomes" id="UP000199125"/>
    </source>
</evidence>
<evidence type="ECO:0000313" key="3">
    <source>
        <dbReference type="EMBL" id="SEI12681.1"/>
    </source>
</evidence>
<dbReference type="SUPFAM" id="SSF53697">
    <property type="entry name" value="SIS domain"/>
    <property type="match status" value="1"/>
</dbReference>
<dbReference type="Proteomes" id="UP000199125">
    <property type="component" value="Unassembled WGS sequence"/>
</dbReference>
<dbReference type="InterPro" id="IPR046348">
    <property type="entry name" value="SIS_dom_sf"/>
</dbReference>
<sequence length="290" mass="31431">MPDPRQPPQRDVFAERHARCRDRLSPGFRKVAEFIDANRADVLTLSALELGRAIGTSDATVVRAVQALGFAGLQDLREALAEAGETGTAADNLSRAWAAVDQSADTAMDGVILSLLDTLASLRSDRTRRVMPEALKILHMARRIVVFGVGPTAHIAGYFAARLRRKGRRQLVLDRTGTGLADQLLDLEPGDAVLMLAHGRPTREAEAVMAEAAQRRLPVVLITDCAQQRPARRATVTLVIPRGRDGRVSMHGATVACLEMLLVGLATTGRTTAIGTLQELERLRKLTRQG</sequence>
<dbReference type="OrthoDB" id="3574600at2"/>
<dbReference type="PANTHER" id="PTHR30514:SF18">
    <property type="entry name" value="RPIR-FAMILY TRANSCRIPTIONAL REGULATOR"/>
    <property type="match status" value="1"/>
</dbReference>
<dbReference type="Pfam" id="PF01380">
    <property type="entry name" value="SIS"/>
    <property type="match status" value="1"/>
</dbReference>
<dbReference type="GO" id="GO:0097367">
    <property type="term" value="F:carbohydrate derivative binding"/>
    <property type="evidence" value="ECO:0007669"/>
    <property type="project" value="InterPro"/>
</dbReference>
<evidence type="ECO:0000259" key="2">
    <source>
        <dbReference type="PROSITE" id="PS51464"/>
    </source>
</evidence>
<accession>A0A1H6NCB7</accession>
<dbReference type="InterPro" id="IPR001347">
    <property type="entry name" value="SIS_dom"/>
</dbReference>
<dbReference type="STRING" id="65735.SAMN04488075_0008"/>
<name>A0A1H6NCB7_9RHOB</name>
<dbReference type="PROSITE" id="PS51464">
    <property type="entry name" value="SIS"/>
    <property type="match status" value="1"/>
</dbReference>
<reference evidence="4" key="1">
    <citation type="submission" date="2016-10" db="EMBL/GenBank/DDBJ databases">
        <authorList>
            <person name="Varghese N."/>
            <person name="Submissions S."/>
        </authorList>
    </citation>
    <scope>NUCLEOTIDE SEQUENCE [LARGE SCALE GENOMIC DNA]</scope>
    <source>
        <strain evidence="4">DSM 11593</strain>
    </source>
</reference>
<organism evidence="3 4">
    <name type="scientific">Paracoccus alkenifer</name>
    <dbReference type="NCBI Taxonomy" id="65735"/>
    <lineage>
        <taxon>Bacteria</taxon>
        <taxon>Pseudomonadati</taxon>
        <taxon>Pseudomonadota</taxon>
        <taxon>Alphaproteobacteria</taxon>
        <taxon>Rhodobacterales</taxon>
        <taxon>Paracoccaceae</taxon>
        <taxon>Paracoccus</taxon>
    </lineage>
</organism>
<keyword evidence="4" id="KW-1185">Reference proteome</keyword>
<feature type="domain" description="HTH rpiR-type" evidence="1">
    <location>
        <begin position="11"/>
        <end position="87"/>
    </location>
</feature>
<feature type="domain" description="SIS" evidence="2">
    <location>
        <begin position="134"/>
        <end position="271"/>
    </location>
</feature>
<dbReference type="GO" id="GO:0003677">
    <property type="term" value="F:DNA binding"/>
    <property type="evidence" value="ECO:0007669"/>
    <property type="project" value="InterPro"/>
</dbReference>
<dbReference type="EMBL" id="FNXG01000010">
    <property type="protein sequence ID" value="SEI12681.1"/>
    <property type="molecule type" value="Genomic_DNA"/>
</dbReference>
<dbReference type="InterPro" id="IPR036388">
    <property type="entry name" value="WH-like_DNA-bd_sf"/>
</dbReference>
<dbReference type="PROSITE" id="PS51071">
    <property type="entry name" value="HTH_RPIR"/>
    <property type="match status" value="1"/>
</dbReference>
<protein>
    <submittedName>
        <fullName evidence="3">Transcriptional regulator, RpiR family</fullName>
    </submittedName>
</protein>
<gene>
    <name evidence="3" type="ORF">SAMN04488075_0008</name>
</gene>
<dbReference type="AlphaFoldDB" id="A0A1H6NCB7"/>
<dbReference type="InterPro" id="IPR009057">
    <property type="entry name" value="Homeodomain-like_sf"/>
</dbReference>
<dbReference type="InterPro" id="IPR000281">
    <property type="entry name" value="HTH_RpiR"/>
</dbReference>
<dbReference type="Pfam" id="PF01418">
    <property type="entry name" value="HTH_6"/>
    <property type="match status" value="1"/>
</dbReference>
<dbReference type="Gene3D" id="3.40.50.10490">
    <property type="entry name" value="Glucose-6-phosphate isomerase like protein, domain 1"/>
    <property type="match status" value="1"/>
</dbReference>
<dbReference type="GO" id="GO:0003700">
    <property type="term" value="F:DNA-binding transcription factor activity"/>
    <property type="evidence" value="ECO:0007669"/>
    <property type="project" value="InterPro"/>
</dbReference>
<dbReference type="GO" id="GO:1901135">
    <property type="term" value="P:carbohydrate derivative metabolic process"/>
    <property type="evidence" value="ECO:0007669"/>
    <property type="project" value="InterPro"/>
</dbReference>
<proteinExistence type="predicted"/>